<dbReference type="InterPro" id="IPR043128">
    <property type="entry name" value="Rev_trsase/Diguanyl_cyclase"/>
</dbReference>
<dbReference type="SUPFAM" id="SSF55073">
    <property type="entry name" value="Nucleotide cyclase"/>
    <property type="match status" value="1"/>
</dbReference>
<dbReference type="SMART" id="SM00267">
    <property type="entry name" value="GGDEF"/>
    <property type="match status" value="1"/>
</dbReference>
<keyword evidence="1" id="KW-0812">Transmembrane</keyword>
<evidence type="ECO:0000313" key="4">
    <source>
        <dbReference type="Proteomes" id="UP000265581"/>
    </source>
</evidence>
<dbReference type="InterPro" id="IPR050469">
    <property type="entry name" value="Diguanylate_Cyclase"/>
</dbReference>
<dbReference type="EMBL" id="QUBR01000002">
    <property type="protein sequence ID" value="REK70983.1"/>
    <property type="molecule type" value="Genomic_DNA"/>
</dbReference>
<dbReference type="FunFam" id="3.30.70.270:FF:000001">
    <property type="entry name" value="Diguanylate cyclase domain protein"/>
    <property type="match status" value="1"/>
</dbReference>
<dbReference type="Proteomes" id="UP000265581">
    <property type="component" value="Unassembled WGS sequence"/>
</dbReference>
<protein>
    <submittedName>
        <fullName evidence="3">GGDEF domain-containing protein</fullName>
    </submittedName>
</protein>
<accession>A0A371P4V8</accession>
<keyword evidence="1" id="KW-0472">Membrane</keyword>
<dbReference type="GO" id="GO:1902201">
    <property type="term" value="P:negative regulation of bacterial-type flagellum-dependent cell motility"/>
    <property type="evidence" value="ECO:0007669"/>
    <property type="project" value="TreeGrafter"/>
</dbReference>
<dbReference type="Gene3D" id="3.30.70.270">
    <property type="match status" value="1"/>
</dbReference>
<dbReference type="NCBIfam" id="TIGR00254">
    <property type="entry name" value="GGDEF"/>
    <property type="match status" value="1"/>
</dbReference>
<feature type="domain" description="GGDEF" evidence="2">
    <location>
        <begin position="351"/>
        <end position="481"/>
    </location>
</feature>
<dbReference type="PANTHER" id="PTHR45138:SF9">
    <property type="entry name" value="DIGUANYLATE CYCLASE DGCM-RELATED"/>
    <property type="match status" value="1"/>
</dbReference>
<dbReference type="AlphaFoldDB" id="A0A371P4V8"/>
<dbReference type="PROSITE" id="PS50887">
    <property type="entry name" value="GGDEF"/>
    <property type="match status" value="1"/>
</dbReference>
<dbReference type="GO" id="GO:0052621">
    <property type="term" value="F:diguanylate cyclase activity"/>
    <property type="evidence" value="ECO:0007669"/>
    <property type="project" value="TreeGrafter"/>
</dbReference>
<dbReference type="Pfam" id="PF00990">
    <property type="entry name" value="GGDEF"/>
    <property type="match status" value="1"/>
</dbReference>
<feature type="transmembrane region" description="Helical" evidence="1">
    <location>
        <begin position="130"/>
        <end position="152"/>
    </location>
</feature>
<name>A0A371P4V8_9ACTN</name>
<keyword evidence="1" id="KW-1133">Transmembrane helix</keyword>
<dbReference type="RefSeq" id="WP_119705568.1">
    <property type="nucleotide sequence ID" value="NZ_JBHSOI010000002.1"/>
</dbReference>
<gene>
    <name evidence="3" type="ORF">DX116_18095</name>
</gene>
<proteinExistence type="predicted"/>
<dbReference type="GO" id="GO:0043709">
    <property type="term" value="P:cell adhesion involved in single-species biofilm formation"/>
    <property type="evidence" value="ECO:0007669"/>
    <property type="project" value="TreeGrafter"/>
</dbReference>
<organism evidence="3 4">
    <name type="scientific">Aeromicrobium endophyticum</name>
    <dbReference type="NCBI Taxonomy" id="2292704"/>
    <lineage>
        <taxon>Bacteria</taxon>
        <taxon>Bacillati</taxon>
        <taxon>Actinomycetota</taxon>
        <taxon>Actinomycetes</taxon>
        <taxon>Propionibacteriales</taxon>
        <taxon>Nocardioidaceae</taxon>
        <taxon>Aeromicrobium</taxon>
    </lineage>
</organism>
<feature type="transmembrane region" description="Helical" evidence="1">
    <location>
        <begin position="164"/>
        <end position="181"/>
    </location>
</feature>
<evidence type="ECO:0000313" key="3">
    <source>
        <dbReference type="EMBL" id="REK70983.1"/>
    </source>
</evidence>
<feature type="transmembrane region" description="Helical" evidence="1">
    <location>
        <begin position="92"/>
        <end position="110"/>
    </location>
</feature>
<evidence type="ECO:0000259" key="2">
    <source>
        <dbReference type="PROSITE" id="PS50887"/>
    </source>
</evidence>
<dbReference type="InterPro" id="IPR000160">
    <property type="entry name" value="GGDEF_dom"/>
</dbReference>
<comment type="caution">
    <text evidence="3">The sequence shown here is derived from an EMBL/GenBank/DDBJ whole genome shotgun (WGS) entry which is preliminary data.</text>
</comment>
<dbReference type="GO" id="GO:0005886">
    <property type="term" value="C:plasma membrane"/>
    <property type="evidence" value="ECO:0007669"/>
    <property type="project" value="TreeGrafter"/>
</dbReference>
<dbReference type="InterPro" id="IPR029787">
    <property type="entry name" value="Nucleotide_cyclase"/>
</dbReference>
<reference evidence="3 4" key="1">
    <citation type="submission" date="2018-08" db="EMBL/GenBank/DDBJ databases">
        <title>Aeromicrobium sp. M2KJ-4, whole genome shotgun sequence.</title>
        <authorList>
            <person name="Tuo L."/>
        </authorList>
    </citation>
    <scope>NUCLEOTIDE SEQUENCE [LARGE SCALE GENOMIC DNA]</scope>
    <source>
        <strain evidence="3 4">M2KJ-4</strain>
    </source>
</reference>
<feature type="transmembrane region" description="Helical" evidence="1">
    <location>
        <begin position="57"/>
        <end position="80"/>
    </location>
</feature>
<dbReference type="CDD" id="cd01949">
    <property type="entry name" value="GGDEF"/>
    <property type="match status" value="1"/>
</dbReference>
<dbReference type="Pfam" id="PF16927">
    <property type="entry name" value="HisKA_7TM"/>
    <property type="match status" value="1"/>
</dbReference>
<dbReference type="OrthoDB" id="23692at2"/>
<evidence type="ECO:0000256" key="1">
    <source>
        <dbReference type="SAM" id="Phobius"/>
    </source>
</evidence>
<dbReference type="InterPro" id="IPR031621">
    <property type="entry name" value="HisKA_7TM"/>
</dbReference>
<sequence length="483" mass="50703">MIVSTVAGLVALALAASGWAQRRSTYGAGTYVVAAAAATVWCWSIAAFEQLDRPGHYPYAVVGLWLAAVSTSVAAIFVMARRAVRSRWSPPRLLLALFVLEPVLVFALEVTNPLHGLMGSKPEGHLEFGMAYQLHAAYCAALVLASVVALATRAAHADQAHRRQVMVLQALVVAVVVVEIARLDMTQYIAVAGLAVLHHAMFGRGLNDLVPIDRAAAVDEMADVVVFFDDSGRLVDLNASARRTILARDGRLPDAGASVDDVLGAGVTLSEGADQPFVLGDGPDALQLVARCTPLTGRDEAVAGWMVVCREAAPRRRDRPVLLDPVTGLMTRAQLDHSLRQAVEQLADGIGPLSIALLDVDGFKQINDTYGHVAGDEVLLEVAARVGGVAGGVLTGRFGGDEFVAILVGRTAADASRVAEAMRAAVAATPVRTDDGLVPVTVSIGVAEHRGGDVSDLLRAADDAMYGAKRAGRNRVGVAARKS</sequence>
<dbReference type="PANTHER" id="PTHR45138">
    <property type="entry name" value="REGULATORY COMPONENTS OF SENSORY TRANSDUCTION SYSTEM"/>
    <property type="match status" value="1"/>
</dbReference>
<keyword evidence="4" id="KW-1185">Reference proteome</keyword>